<name>A0ACC0NLZ9_RHOML</name>
<accession>A0ACC0NLZ9</accession>
<reference evidence="1" key="1">
    <citation type="submission" date="2022-02" db="EMBL/GenBank/DDBJ databases">
        <title>Plant Genome Project.</title>
        <authorList>
            <person name="Zhang R.-G."/>
        </authorList>
    </citation>
    <scope>NUCLEOTIDE SEQUENCE</scope>
    <source>
        <strain evidence="1">AT1</strain>
    </source>
</reference>
<evidence type="ECO:0000313" key="1">
    <source>
        <dbReference type="EMBL" id="KAI8554403.1"/>
    </source>
</evidence>
<sequence>MAKPSEAEAVASRTKPSSYDRRAEGARPSRAPSSVAKEAYYTLGRVYKLVNLRENRPSFDATLSLILSSEFHRPLSAAPISLSLCKTRASHTITKIGLTCFAPFCPILE</sequence>
<protein>
    <submittedName>
        <fullName evidence="1">Uncharacterized protein</fullName>
    </submittedName>
</protein>
<organism evidence="1 2">
    <name type="scientific">Rhododendron molle</name>
    <name type="common">Chinese azalea</name>
    <name type="synonym">Azalea mollis</name>
    <dbReference type="NCBI Taxonomy" id="49168"/>
    <lineage>
        <taxon>Eukaryota</taxon>
        <taxon>Viridiplantae</taxon>
        <taxon>Streptophyta</taxon>
        <taxon>Embryophyta</taxon>
        <taxon>Tracheophyta</taxon>
        <taxon>Spermatophyta</taxon>
        <taxon>Magnoliopsida</taxon>
        <taxon>eudicotyledons</taxon>
        <taxon>Gunneridae</taxon>
        <taxon>Pentapetalae</taxon>
        <taxon>asterids</taxon>
        <taxon>Ericales</taxon>
        <taxon>Ericaceae</taxon>
        <taxon>Ericoideae</taxon>
        <taxon>Rhodoreae</taxon>
        <taxon>Rhododendron</taxon>
    </lineage>
</organism>
<proteinExistence type="predicted"/>
<gene>
    <name evidence="1" type="ORF">RHMOL_Rhmol05G0096100</name>
</gene>
<dbReference type="EMBL" id="CM046392">
    <property type="protein sequence ID" value="KAI8554403.1"/>
    <property type="molecule type" value="Genomic_DNA"/>
</dbReference>
<comment type="caution">
    <text evidence="1">The sequence shown here is derived from an EMBL/GenBank/DDBJ whole genome shotgun (WGS) entry which is preliminary data.</text>
</comment>
<evidence type="ECO:0000313" key="2">
    <source>
        <dbReference type="Proteomes" id="UP001062846"/>
    </source>
</evidence>
<keyword evidence="2" id="KW-1185">Reference proteome</keyword>
<dbReference type="Proteomes" id="UP001062846">
    <property type="component" value="Chromosome 5"/>
</dbReference>